<dbReference type="EMBL" id="LMAI01000007">
    <property type="protein sequence ID" value="KUJ55385.1"/>
    <property type="molecule type" value="Genomic_DNA"/>
</dbReference>
<dbReference type="AlphaFoldDB" id="A0A101CFQ3"/>
<gene>
    <name evidence="2" type="ORF">AR686_13500</name>
</gene>
<organism evidence="2 3">
    <name type="scientific">Chryseobacterium aquaticum subsp. greenlandense</name>
    <dbReference type="NCBI Taxonomy" id="345663"/>
    <lineage>
        <taxon>Bacteria</taxon>
        <taxon>Pseudomonadati</taxon>
        <taxon>Bacteroidota</taxon>
        <taxon>Flavobacteriia</taxon>
        <taxon>Flavobacteriales</taxon>
        <taxon>Weeksellaceae</taxon>
        <taxon>Chryseobacterium group</taxon>
        <taxon>Chryseobacterium</taxon>
    </lineage>
</organism>
<evidence type="ECO:0000313" key="2">
    <source>
        <dbReference type="EMBL" id="KUJ55385.1"/>
    </source>
</evidence>
<dbReference type="RefSeq" id="WP_059137280.1">
    <property type="nucleotide sequence ID" value="NZ_LMAI01000007.1"/>
</dbReference>
<evidence type="ECO:0000313" key="3">
    <source>
        <dbReference type="Proteomes" id="UP000054388"/>
    </source>
</evidence>
<protein>
    <recommendedName>
        <fullName evidence="4">Sugar-binding protein</fullName>
    </recommendedName>
</protein>
<keyword evidence="1" id="KW-0732">Signal</keyword>
<feature type="signal peptide" evidence="1">
    <location>
        <begin position="1"/>
        <end position="21"/>
    </location>
</feature>
<feature type="chain" id="PRO_5007094787" description="Sugar-binding protein" evidence="1">
    <location>
        <begin position="22"/>
        <end position="297"/>
    </location>
</feature>
<accession>A0A101CFQ3</accession>
<evidence type="ECO:0008006" key="4">
    <source>
        <dbReference type="Google" id="ProtNLM"/>
    </source>
</evidence>
<comment type="caution">
    <text evidence="2">The sequence shown here is derived from an EMBL/GenBank/DDBJ whole genome shotgun (WGS) entry which is preliminary data.</text>
</comment>
<name>A0A101CFQ3_9FLAO</name>
<evidence type="ECO:0000256" key="1">
    <source>
        <dbReference type="SAM" id="SignalP"/>
    </source>
</evidence>
<proteinExistence type="predicted"/>
<reference evidence="2 3" key="1">
    <citation type="submission" date="2015-10" db="EMBL/GenBank/DDBJ databases">
        <title>Genome sequence of Chryseobacterium greenlandense.</title>
        <authorList>
            <person name="Newman J."/>
            <person name="Fischer K."/>
            <person name="Miller J."/>
        </authorList>
    </citation>
    <scope>NUCLEOTIDE SEQUENCE [LARGE SCALE GENOMIC DNA]</scope>
    <source>
        <strain evidence="2 3">UMB34</strain>
    </source>
</reference>
<dbReference type="Proteomes" id="UP000054388">
    <property type="component" value="Unassembled WGS sequence"/>
</dbReference>
<sequence>MTMLRIILFIIGLLSSSSVFSQETESLLYLKQELLFREPILKKDYKLHGLVKSLKITTNHYENNFVSYQNLYFSKEGFLTKSEYYTNLDKKHIVVTVYNYQNSKLMYLVESNGTGKKVFYYDNMNRLIKEISYGKYNENKDEVENIKEFVYNSKNQIIKTIDYDKVSEFIYDTSDRFTQIKYFYVSDPDEIFTDKFNYQDNKNHSYSSVSMKNGVIISRDRYKSNYDEKNNITDLETETEGMPLKVEKNVYMYDSQDNISKKETYHNDKKISLQIYSINYYTSDSVEDENLQEVIFN</sequence>